<evidence type="ECO:0000256" key="1">
    <source>
        <dbReference type="SAM" id="Phobius"/>
    </source>
</evidence>
<reference evidence="5 6" key="1">
    <citation type="submission" date="2016-07" db="EMBL/GenBank/DDBJ databases">
        <authorList>
            <consortium name="Pathogen Informatics"/>
        </authorList>
    </citation>
    <scope>NUCLEOTIDE SEQUENCE [LARGE SCALE GENOMIC DNA]</scope>
</reference>
<name>A0A1G4H450_PLAVI</name>
<proteinExistence type="predicted"/>
<feature type="chain" id="PRO_5011894384" description="Pv-fam-d protein" evidence="2">
    <location>
        <begin position="26"/>
        <end position="315"/>
    </location>
</feature>
<dbReference type="VEuPathDB" id="PlasmoDB:PVX_121877"/>
<feature type="transmembrane region" description="Helical" evidence="1">
    <location>
        <begin position="281"/>
        <end position="306"/>
    </location>
</feature>
<evidence type="ECO:0000313" key="4">
    <source>
        <dbReference type="EMBL" id="VUZ98535.1"/>
    </source>
</evidence>
<keyword evidence="1" id="KW-0472">Membrane</keyword>
<sequence length="315" mass="36091">MLTFGKTFTVALLLGISTYIHKSTCYKQNASSDSCNTSGITDHAESDLSEEQKYASIKNKIIMLLEEDDDNFGKRLSALVNDDEFREHFSNFIHKDASEKLVSGSTQEKEFQNDFDSCNSSGNHKGNTDPFKFYNSLEDFFHELKRENNSRTKPANVNGVKRNKSDVLESDDEDEYDIAIKIPQNLSRNQPLQSLFYDYEYKRKHQLWLEKIINKLDSKFASEMTRFLKLSSRRTRVYKGKGLSGYLKSLFSKYRVFTPLATGVGLSFLTIYIAASMTNPAMLALLTLFAALLCKITLGMGIYYILRTIHLKYYS</sequence>
<dbReference type="EMBL" id="LT615252">
    <property type="protein sequence ID" value="SCO69587.1"/>
    <property type="molecule type" value="Genomic_DNA"/>
</dbReference>
<keyword evidence="1" id="KW-1133">Transmembrane helix</keyword>
<evidence type="ECO:0000313" key="6">
    <source>
        <dbReference type="Proteomes" id="UP000220605"/>
    </source>
</evidence>
<accession>A0A1G4H450</accession>
<dbReference type="VEuPathDB" id="PlasmoDB:PVP01_1401000"/>
<evidence type="ECO:0000256" key="2">
    <source>
        <dbReference type="SAM" id="SignalP"/>
    </source>
</evidence>
<keyword evidence="1" id="KW-0812">Transmembrane</keyword>
<protein>
    <recommendedName>
        <fullName evidence="7">Pv-fam-d protein</fullName>
    </recommendedName>
</protein>
<evidence type="ECO:0000313" key="3">
    <source>
        <dbReference type="EMBL" id="SCO69587.1"/>
    </source>
</evidence>
<dbReference type="OrthoDB" id="381406at2759"/>
<dbReference type="VEuPathDB" id="PlasmoDB:PVW1_140007200"/>
<feature type="transmembrane region" description="Helical" evidence="1">
    <location>
        <begin position="256"/>
        <end position="275"/>
    </location>
</feature>
<organism evidence="3 5">
    <name type="scientific">Plasmodium vivax</name>
    <name type="common">malaria parasite P. vivax</name>
    <dbReference type="NCBI Taxonomy" id="5855"/>
    <lineage>
        <taxon>Eukaryota</taxon>
        <taxon>Sar</taxon>
        <taxon>Alveolata</taxon>
        <taxon>Apicomplexa</taxon>
        <taxon>Aconoidasida</taxon>
        <taxon>Haemosporida</taxon>
        <taxon>Plasmodiidae</taxon>
        <taxon>Plasmodium</taxon>
        <taxon>Plasmodium (Plasmodium)</taxon>
    </lineage>
</organism>
<dbReference type="Proteomes" id="UP000196402">
    <property type="component" value="Chromosome 14"/>
</dbReference>
<feature type="signal peptide" evidence="2">
    <location>
        <begin position="1"/>
        <end position="25"/>
    </location>
</feature>
<dbReference type="VEuPathDB" id="PlasmoDB:PVPAM_140008500"/>
<dbReference type="AlphaFoldDB" id="A0A1G4H450"/>
<keyword evidence="2" id="KW-0732">Signal</keyword>
<gene>
    <name evidence="4" type="ORF">PVP01_1401000</name>
    <name evidence="3" type="ORF">PVT01_140006000</name>
</gene>
<dbReference type="Proteomes" id="UP000220605">
    <property type="component" value="Chromosome 14"/>
</dbReference>
<dbReference type="EMBL" id="LT635625">
    <property type="protein sequence ID" value="VUZ98535.1"/>
    <property type="molecule type" value="Genomic_DNA"/>
</dbReference>
<evidence type="ECO:0008006" key="7">
    <source>
        <dbReference type="Google" id="ProtNLM"/>
    </source>
</evidence>
<evidence type="ECO:0000313" key="5">
    <source>
        <dbReference type="Proteomes" id="UP000196402"/>
    </source>
</evidence>